<name>A0ABR5Y5F6_9PROT</name>
<organism evidence="1 2">
    <name type="scientific">Thalassospira xiamenensis</name>
    <dbReference type="NCBI Taxonomy" id="220697"/>
    <lineage>
        <taxon>Bacteria</taxon>
        <taxon>Pseudomonadati</taxon>
        <taxon>Pseudomonadota</taxon>
        <taxon>Alphaproteobacteria</taxon>
        <taxon>Rhodospirillales</taxon>
        <taxon>Thalassospiraceae</taxon>
        <taxon>Thalassospira</taxon>
    </lineage>
</organism>
<dbReference type="EMBL" id="LPXL01000015">
    <property type="protein sequence ID" value="KZD05159.1"/>
    <property type="molecule type" value="Genomic_DNA"/>
</dbReference>
<reference evidence="1 2" key="1">
    <citation type="submission" date="2015-12" db="EMBL/GenBank/DDBJ databases">
        <title>Genome sequence of Thalassospira xiamenensis MCCC 1A03005.</title>
        <authorList>
            <person name="Lu L."/>
            <person name="Lai Q."/>
            <person name="Shao Z."/>
            <person name="Qian P."/>
        </authorList>
    </citation>
    <scope>NUCLEOTIDE SEQUENCE [LARGE SCALE GENOMIC DNA]</scope>
    <source>
        <strain evidence="1 2">MCCC 1A03005</strain>
    </source>
</reference>
<comment type="caution">
    <text evidence="1">The sequence shown here is derived from an EMBL/GenBank/DDBJ whole genome shotgun (WGS) entry which is preliminary data.</text>
</comment>
<proteinExistence type="predicted"/>
<gene>
    <name evidence="1" type="ORF">AUP40_14150</name>
</gene>
<protein>
    <recommendedName>
        <fullName evidence="3">Major tropism determinant N-terminal domain-containing protein</fullName>
    </recommendedName>
</protein>
<evidence type="ECO:0008006" key="3">
    <source>
        <dbReference type="Google" id="ProtNLM"/>
    </source>
</evidence>
<sequence>MADSSFFQSYKGSVQPGDLFTIHRRGRSVAMVAASDDLEIVINDGSRSRFFAGASLSFDVEFEKIQIFNPNATAATFELWTAMGRVDDNRLTASGDLNVIDPNTGDSFANVIAKNAEILAMMQSDTDQGHPVKVLGENAATAGFIASSVEIISPLLNTNGVIVRHASILTAASYAAGLFYGASAPGSMVSNHALIRSSNAVPVHDGQFLLSAGLGLWALSTVVNGYYTVSWDYLP</sequence>
<dbReference type="Proteomes" id="UP000076167">
    <property type="component" value="Unassembled WGS sequence"/>
</dbReference>
<dbReference type="RefSeq" id="WP_063091989.1">
    <property type="nucleotide sequence ID" value="NZ_DFMA01000002.1"/>
</dbReference>
<keyword evidence="2" id="KW-1185">Reference proteome</keyword>
<evidence type="ECO:0000313" key="2">
    <source>
        <dbReference type="Proteomes" id="UP000076167"/>
    </source>
</evidence>
<accession>A0ABR5Y5F6</accession>
<evidence type="ECO:0000313" key="1">
    <source>
        <dbReference type="EMBL" id="KZD05159.1"/>
    </source>
</evidence>